<evidence type="ECO:0000313" key="3">
    <source>
        <dbReference type="Proteomes" id="UP001141629"/>
    </source>
</evidence>
<dbReference type="AlphaFoldDB" id="A0A9X3C1S7"/>
<comment type="caution">
    <text evidence="2">The sequence shown here is derived from an EMBL/GenBank/DDBJ whole genome shotgun (WGS) entry which is preliminary data.</text>
</comment>
<dbReference type="RefSeq" id="WP_263995240.1">
    <property type="nucleotide sequence ID" value="NZ_JACKVK010000005.1"/>
</dbReference>
<feature type="transmembrane region" description="Helical" evidence="1">
    <location>
        <begin position="21"/>
        <end position="39"/>
    </location>
</feature>
<name>A0A9X3C1S7_9MYCO</name>
<keyword evidence="1" id="KW-0472">Membrane</keyword>
<proteinExistence type="predicted"/>
<keyword evidence="1" id="KW-0812">Transmembrane</keyword>
<reference evidence="2" key="2">
    <citation type="journal article" date="2022" name="BMC Genomics">
        <title>Comparative genome analysis of mycobacteria focusing on tRNA and non-coding RNA.</title>
        <authorList>
            <person name="Behra P.R.K."/>
            <person name="Pettersson B.M.F."/>
            <person name="Ramesh M."/>
            <person name="Das S."/>
            <person name="Dasgupta S."/>
            <person name="Kirsebom L.A."/>
        </authorList>
    </citation>
    <scope>NUCLEOTIDE SEQUENCE</scope>
    <source>
        <strain evidence="2">DSM 44838</strain>
    </source>
</reference>
<organism evidence="2 3">
    <name type="scientific">Mycobacterium yunnanensis</name>
    <dbReference type="NCBI Taxonomy" id="368477"/>
    <lineage>
        <taxon>Bacteria</taxon>
        <taxon>Bacillati</taxon>
        <taxon>Actinomycetota</taxon>
        <taxon>Actinomycetes</taxon>
        <taxon>Mycobacteriales</taxon>
        <taxon>Mycobacteriaceae</taxon>
        <taxon>Mycobacterium</taxon>
    </lineage>
</organism>
<keyword evidence="3" id="KW-1185">Reference proteome</keyword>
<gene>
    <name evidence="2" type="ORF">H7K45_07885</name>
</gene>
<accession>A0A9X3C1S7</accession>
<protein>
    <submittedName>
        <fullName evidence="2">DUF1049 domain-containing protein</fullName>
    </submittedName>
</protein>
<evidence type="ECO:0000256" key="1">
    <source>
        <dbReference type="SAM" id="Phobius"/>
    </source>
</evidence>
<dbReference type="EMBL" id="JACKVK010000005">
    <property type="protein sequence ID" value="MCV7420456.1"/>
    <property type="molecule type" value="Genomic_DNA"/>
</dbReference>
<reference evidence="2" key="1">
    <citation type="submission" date="2020-07" db="EMBL/GenBank/DDBJ databases">
        <authorList>
            <person name="Pettersson B.M.F."/>
            <person name="Behra P.R.K."/>
            <person name="Ramesh M."/>
            <person name="Das S."/>
            <person name="Dasgupta S."/>
            <person name="Kirsebom L.A."/>
        </authorList>
    </citation>
    <scope>NUCLEOTIDE SEQUENCE</scope>
    <source>
        <strain evidence="2">DSM 44838</strain>
    </source>
</reference>
<feature type="transmembrane region" description="Helical" evidence="1">
    <location>
        <begin position="59"/>
        <end position="81"/>
    </location>
</feature>
<keyword evidence="1" id="KW-1133">Transmembrane helix</keyword>
<evidence type="ECO:0000313" key="2">
    <source>
        <dbReference type="EMBL" id="MCV7420456.1"/>
    </source>
</evidence>
<sequence length="86" mass="8959">MTTSTSNRTPARRSGGVAAKASLVVALVLSVILVIFVLQNTVHTKINFIGWNFDLAQGVSLLGAAVVGGIITMIVGGAIRLRRAVK</sequence>
<dbReference type="Proteomes" id="UP001141629">
    <property type="component" value="Unassembled WGS sequence"/>
</dbReference>